<feature type="chain" id="PRO_5045735566" description="Secreted protein" evidence="1">
    <location>
        <begin position="25"/>
        <end position="74"/>
    </location>
</feature>
<organism evidence="2 3">
    <name type="scientific">Amycolatopsis viridis</name>
    <dbReference type="NCBI Taxonomy" id="185678"/>
    <lineage>
        <taxon>Bacteria</taxon>
        <taxon>Bacillati</taxon>
        <taxon>Actinomycetota</taxon>
        <taxon>Actinomycetes</taxon>
        <taxon>Pseudonocardiales</taxon>
        <taxon>Pseudonocardiaceae</taxon>
        <taxon>Amycolatopsis</taxon>
    </lineage>
</organism>
<evidence type="ECO:0000256" key="1">
    <source>
        <dbReference type="SAM" id="SignalP"/>
    </source>
</evidence>
<evidence type="ECO:0008006" key="4">
    <source>
        <dbReference type="Google" id="ProtNLM"/>
    </source>
</evidence>
<dbReference type="Proteomes" id="UP000754495">
    <property type="component" value="Unassembled WGS sequence"/>
</dbReference>
<dbReference type="RefSeq" id="WP_243871327.1">
    <property type="nucleotide sequence ID" value="NZ_JAANOU010000001.1"/>
</dbReference>
<reference evidence="2 3" key="1">
    <citation type="submission" date="2020-03" db="EMBL/GenBank/DDBJ databases">
        <title>Sequencing the genomes of 1000 actinobacteria strains.</title>
        <authorList>
            <person name="Klenk H.-P."/>
        </authorList>
    </citation>
    <scope>NUCLEOTIDE SEQUENCE [LARGE SCALE GENOMIC DNA]</scope>
    <source>
        <strain evidence="2 3">DSM 45668</strain>
    </source>
</reference>
<gene>
    <name evidence="2" type="ORF">FHX46_004566</name>
</gene>
<evidence type="ECO:0000313" key="2">
    <source>
        <dbReference type="EMBL" id="NIH82036.1"/>
    </source>
</evidence>
<name>A0ABX0SYI8_9PSEU</name>
<proteinExistence type="predicted"/>
<dbReference type="EMBL" id="JAANOU010000001">
    <property type="protein sequence ID" value="NIH82036.1"/>
    <property type="molecule type" value="Genomic_DNA"/>
</dbReference>
<keyword evidence="1" id="KW-0732">Signal</keyword>
<feature type="signal peptide" evidence="1">
    <location>
        <begin position="1"/>
        <end position="24"/>
    </location>
</feature>
<evidence type="ECO:0000313" key="3">
    <source>
        <dbReference type="Proteomes" id="UP000754495"/>
    </source>
</evidence>
<sequence>MRAAFVTLPACLLRLTAASTTTCASTLTCTAADTVGVLEFFADRGPGAPGSSLSYVDARILEGAERGIALSQMS</sequence>
<keyword evidence="3" id="KW-1185">Reference proteome</keyword>
<comment type="caution">
    <text evidence="2">The sequence shown here is derived from an EMBL/GenBank/DDBJ whole genome shotgun (WGS) entry which is preliminary data.</text>
</comment>
<accession>A0ABX0SYI8</accession>
<protein>
    <recommendedName>
        <fullName evidence="4">Secreted protein</fullName>
    </recommendedName>
</protein>